<reference evidence="3 4" key="1">
    <citation type="submission" date="2018-05" db="EMBL/GenBank/DDBJ databases">
        <title>A metagenomic window into the 2 km-deep terrestrial subsurface aquifer revealed taxonomically and functionally diverse microbial community comprising novel uncultured bacterial lineages.</title>
        <authorList>
            <person name="Kadnikov V.V."/>
            <person name="Mardanov A.V."/>
            <person name="Beletsky A.V."/>
            <person name="Banks D."/>
            <person name="Pimenov N.V."/>
            <person name="Frank Y.A."/>
            <person name="Karnachuk O.V."/>
            <person name="Ravin N.V."/>
        </authorList>
    </citation>
    <scope>NUCLEOTIDE SEQUENCE [LARGE SCALE GENOMIC DNA]</scope>
    <source>
        <strain evidence="3">BY5</strain>
    </source>
</reference>
<name>A0A367ZM67_9BACT</name>
<proteinExistence type="predicted"/>
<feature type="region of interest" description="Disordered" evidence="1">
    <location>
        <begin position="63"/>
        <end position="83"/>
    </location>
</feature>
<keyword evidence="2" id="KW-0472">Membrane</keyword>
<dbReference type="AlphaFoldDB" id="A0A367ZM67"/>
<accession>A0A367ZM67</accession>
<organism evidence="3 4">
    <name type="scientific">Candidatus Ozemobacter sibiricus</name>
    <dbReference type="NCBI Taxonomy" id="2268124"/>
    <lineage>
        <taxon>Bacteria</taxon>
        <taxon>Candidatus Ozemobacteria</taxon>
        <taxon>Candidatus Ozemobacterales</taxon>
        <taxon>Candidatus Ozemobacteraceae</taxon>
        <taxon>Candidatus Ozemobacter</taxon>
    </lineage>
</organism>
<evidence type="ECO:0000313" key="3">
    <source>
        <dbReference type="EMBL" id="RCK78947.1"/>
    </source>
</evidence>
<dbReference type="Proteomes" id="UP000252355">
    <property type="component" value="Unassembled WGS sequence"/>
</dbReference>
<dbReference type="EMBL" id="QOQW01000017">
    <property type="protein sequence ID" value="RCK78947.1"/>
    <property type="molecule type" value="Genomic_DNA"/>
</dbReference>
<gene>
    <name evidence="3" type="ORF">OZSIB_0498</name>
</gene>
<feature type="transmembrane region" description="Helical" evidence="2">
    <location>
        <begin position="20"/>
        <end position="53"/>
    </location>
</feature>
<comment type="caution">
    <text evidence="3">The sequence shown here is derived from an EMBL/GenBank/DDBJ whole genome shotgun (WGS) entry which is preliminary data.</text>
</comment>
<sequence>MSQTQAQARPTTINQELLCWSVLVVIELMVIFVLTSGFVGFLALVAIVPIIWWPVRDALNWPVPPPKPGEGGPAAPPPAPPSS</sequence>
<evidence type="ECO:0000256" key="2">
    <source>
        <dbReference type="SAM" id="Phobius"/>
    </source>
</evidence>
<evidence type="ECO:0000256" key="1">
    <source>
        <dbReference type="SAM" id="MobiDB-lite"/>
    </source>
</evidence>
<keyword evidence="2" id="KW-0812">Transmembrane</keyword>
<protein>
    <submittedName>
        <fullName evidence="3">Uncharacterized protein</fullName>
    </submittedName>
</protein>
<keyword evidence="2" id="KW-1133">Transmembrane helix</keyword>
<evidence type="ECO:0000313" key="4">
    <source>
        <dbReference type="Proteomes" id="UP000252355"/>
    </source>
</evidence>